<dbReference type="EMBL" id="AP024110">
    <property type="protein sequence ID" value="BCM24933.1"/>
    <property type="molecule type" value="Genomic_DNA"/>
</dbReference>
<dbReference type="InterPro" id="IPR040803">
    <property type="entry name" value="MfnD_preATP-grasp"/>
</dbReference>
<evidence type="ECO:0000313" key="3">
    <source>
        <dbReference type="EMBL" id="BCM24933.1"/>
    </source>
</evidence>
<proteinExistence type="predicted"/>
<dbReference type="Proteomes" id="UP000826722">
    <property type="component" value="Chromosome"/>
</dbReference>
<dbReference type="InterPro" id="IPR005479">
    <property type="entry name" value="CPAse_ATP-bd"/>
</dbReference>
<dbReference type="GO" id="GO:0005524">
    <property type="term" value="F:ATP binding"/>
    <property type="evidence" value="ECO:0007669"/>
    <property type="project" value="UniProtKB-UniRule"/>
</dbReference>
<evidence type="ECO:0000259" key="2">
    <source>
        <dbReference type="PROSITE" id="PS50975"/>
    </source>
</evidence>
<keyword evidence="1" id="KW-0067">ATP-binding</keyword>
<dbReference type="InterPro" id="IPR024710">
    <property type="entry name" value="MfnD"/>
</dbReference>
<dbReference type="AlphaFoldDB" id="A0A8D5GCH1"/>
<reference evidence="3" key="1">
    <citation type="journal article" date="2021" name="Arch. Microbiol.">
        <title>Methyloradius palustris gen. nov., sp. nov., a methanol-oxidizing bacterium isolated from snow.</title>
        <authorList>
            <person name="Miyadera T."/>
            <person name="Kojima H."/>
            <person name="Fukui M."/>
        </authorList>
    </citation>
    <scope>NUCLEOTIDE SEQUENCE</scope>
    <source>
        <strain evidence="3">Zm11</strain>
    </source>
</reference>
<dbReference type="InterPro" id="IPR011761">
    <property type="entry name" value="ATP-grasp"/>
</dbReference>
<name>A0A8D5GCH1_9PROT</name>
<dbReference type="GO" id="GO:0046872">
    <property type="term" value="F:metal ion binding"/>
    <property type="evidence" value="ECO:0007669"/>
    <property type="project" value="InterPro"/>
</dbReference>
<organism evidence="3 4">
    <name type="scientific">Methyloradius palustris</name>
    <dbReference type="NCBI Taxonomy" id="2778876"/>
    <lineage>
        <taxon>Bacteria</taxon>
        <taxon>Pseudomonadati</taxon>
        <taxon>Pseudomonadota</taxon>
        <taxon>Betaproteobacteria</taxon>
        <taxon>Nitrosomonadales</taxon>
        <taxon>Methylophilaceae</taxon>
        <taxon>Methyloradius</taxon>
    </lineage>
</organism>
<dbReference type="PIRSF" id="PIRSF016766">
    <property type="entry name" value="UCP016766_ATPgrasp"/>
    <property type="match status" value="1"/>
</dbReference>
<accession>A0A8D5GCH1</accession>
<sequence>MKIFVCEFITGGGLYREALTVSLALEGELMRDALLHDLSEIDYVQVLTTYDARLAMPNQAHKVIPISFRDDVWQSWHQCIAESDAVWIIAPETNGILAKLSEMVEQQYKKLLGCGLDSIKVATSKCATYQAFAAANIPTIPTYKFSEFKDQQLGQCDGWVAKLDDGAGCEDSAYFKDSLKLVDWIEAGERTHSHIVQPYQEGTAASISMLCKDGKAWLLSCNSQKIELDRKHDTTPFSYAGSSINGMAKYWQAFDTIAQQVATALPTLAGYVGIDLIVDNSGEHTEDPAIYVLEINPRLTTSYVGLREATGVNVAALILQLFSADLDYNQSFTQPFSLPAISRNIVDISLHA</sequence>
<keyword evidence="1" id="KW-0547">Nucleotide-binding</keyword>
<dbReference type="Gene3D" id="3.30.470.20">
    <property type="entry name" value="ATP-grasp fold, B domain"/>
    <property type="match status" value="1"/>
</dbReference>
<dbReference type="PROSITE" id="PS50975">
    <property type="entry name" value="ATP_GRASP"/>
    <property type="match status" value="1"/>
</dbReference>
<protein>
    <recommendedName>
        <fullName evidence="2">ATP-grasp domain-containing protein</fullName>
    </recommendedName>
</protein>
<dbReference type="PROSITE" id="PS00867">
    <property type="entry name" value="CPSASE_2"/>
    <property type="match status" value="1"/>
</dbReference>
<dbReference type="RefSeq" id="WP_225907117.1">
    <property type="nucleotide sequence ID" value="NZ_AP024110.1"/>
</dbReference>
<evidence type="ECO:0000256" key="1">
    <source>
        <dbReference type="PROSITE-ProRule" id="PRU00409"/>
    </source>
</evidence>
<dbReference type="SUPFAM" id="SSF56059">
    <property type="entry name" value="Glutathione synthetase ATP-binding domain-like"/>
    <property type="match status" value="1"/>
</dbReference>
<dbReference type="Pfam" id="PF18301">
    <property type="entry name" value="preATP-grasp_3"/>
    <property type="match status" value="1"/>
</dbReference>
<dbReference type="Pfam" id="PF02655">
    <property type="entry name" value="ATP-grasp_3"/>
    <property type="match status" value="1"/>
</dbReference>
<dbReference type="KEGG" id="mpau:ZMTM_11920"/>
<gene>
    <name evidence="3" type="ORF">ZMTM_11920</name>
</gene>
<keyword evidence="4" id="KW-1185">Reference proteome</keyword>
<evidence type="ECO:0000313" key="4">
    <source>
        <dbReference type="Proteomes" id="UP000826722"/>
    </source>
</evidence>
<feature type="domain" description="ATP-grasp" evidence="2">
    <location>
        <begin position="129"/>
        <end position="323"/>
    </location>
</feature>
<dbReference type="InterPro" id="IPR003806">
    <property type="entry name" value="ATP-grasp_PylC-type"/>
</dbReference>
<dbReference type="Gene3D" id="3.40.50.11770">
    <property type="match status" value="1"/>
</dbReference>